<dbReference type="RefSeq" id="XP_033662123.1">
    <property type="nucleotide sequence ID" value="XM_033808957.1"/>
</dbReference>
<accession>A0A6A6C2B6</accession>
<name>A0A6A6C2B6_ZASCE</name>
<dbReference type="GeneID" id="54562229"/>
<protein>
    <submittedName>
        <fullName evidence="1">Uncharacterized protein</fullName>
    </submittedName>
</protein>
<dbReference type="Proteomes" id="UP000799537">
    <property type="component" value="Unassembled WGS sequence"/>
</dbReference>
<reference evidence="1" key="1">
    <citation type="journal article" date="2020" name="Stud. Mycol.">
        <title>101 Dothideomycetes genomes: a test case for predicting lifestyles and emergence of pathogens.</title>
        <authorList>
            <person name="Haridas S."/>
            <person name="Albert R."/>
            <person name="Binder M."/>
            <person name="Bloem J."/>
            <person name="Labutti K."/>
            <person name="Salamov A."/>
            <person name="Andreopoulos B."/>
            <person name="Baker S."/>
            <person name="Barry K."/>
            <person name="Bills G."/>
            <person name="Bluhm B."/>
            <person name="Cannon C."/>
            <person name="Castanera R."/>
            <person name="Culley D."/>
            <person name="Daum C."/>
            <person name="Ezra D."/>
            <person name="Gonzalez J."/>
            <person name="Henrissat B."/>
            <person name="Kuo A."/>
            <person name="Liang C."/>
            <person name="Lipzen A."/>
            <person name="Lutzoni F."/>
            <person name="Magnuson J."/>
            <person name="Mondo S."/>
            <person name="Nolan M."/>
            <person name="Ohm R."/>
            <person name="Pangilinan J."/>
            <person name="Park H.-J."/>
            <person name="Ramirez L."/>
            <person name="Alfaro M."/>
            <person name="Sun H."/>
            <person name="Tritt A."/>
            <person name="Yoshinaga Y."/>
            <person name="Zwiers L.-H."/>
            <person name="Turgeon B."/>
            <person name="Goodwin S."/>
            <person name="Spatafora J."/>
            <person name="Crous P."/>
            <person name="Grigoriev I."/>
        </authorList>
    </citation>
    <scope>NUCLEOTIDE SEQUENCE</scope>
    <source>
        <strain evidence="1">ATCC 36951</strain>
    </source>
</reference>
<dbReference type="EMBL" id="ML993620">
    <property type="protein sequence ID" value="KAF2161234.1"/>
    <property type="molecule type" value="Genomic_DNA"/>
</dbReference>
<sequence length="131" mass="14247">MTLHNLAITITLTLAVSTNLLAISTLQYSLSISLTKPQLRHLRKFLAFAISGTPRSLLALARLIDHLAGRIDQHSPFEVDVTLTGVVDAVVWSGEGVGMGVLGGLVGRYERERERTRRGLDGERGLAATWV</sequence>
<organism evidence="1 2">
    <name type="scientific">Zasmidium cellare ATCC 36951</name>
    <dbReference type="NCBI Taxonomy" id="1080233"/>
    <lineage>
        <taxon>Eukaryota</taxon>
        <taxon>Fungi</taxon>
        <taxon>Dikarya</taxon>
        <taxon>Ascomycota</taxon>
        <taxon>Pezizomycotina</taxon>
        <taxon>Dothideomycetes</taxon>
        <taxon>Dothideomycetidae</taxon>
        <taxon>Mycosphaerellales</taxon>
        <taxon>Mycosphaerellaceae</taxon>
        <taxon>Zasmidium</taxon>
    </lineage>
</organism>
<gene>
    <name evidence="1" type="ORF">M409DRAFT_28273</name>
</gene>
<evidence type="ECO:0000313" key="2">
    <source>
        <dbReference type="Proteomes" id="UP000799537"/>
    </source>
</evidence>
<evidence type="ECO:0000313" key="1">
    <source>
        <dbReference type="EMBL" id="KAF2161234.1"/>
    </source>
</evidence>
<proteinExistence type="predicted"/>
<keyword evidence="2" id="KW-1185">Reference proteome</keyword>
<dbReference type="AlphaFoldDB" id="A0A6A6C2B6"/>